<evidence type="ECO:0000256" key="1">
    <source>
        <dbReference type="ARBA" id="ARBA00022722"/>
    </source>
</evidence>
<dbReference type="EMBL" id="JAIWYP010000005">
    <property type="protein sequence ID" value="KAH3826899.1"/>
    <property type="molecule type" value="Genomic_DNA"/>
</dbReference>
<keyword evidence="4" id="KW-1185">Reference proteome</keyword>
<dbReference type="AlphaFoldDB" id="A0A9D4H065"/>
<dbReference type="GO" id="GO:0000175">
    <property type="term" value="F:3'-5'-RNA exonuclease activity"/>
    <property type="evidence" value="ECO:0007669"/>
    <property type="project" value="InterPro"/>
</dbReference>
<reference evidence="3" key="1">
    <citation type="journal article" date="2019" name="bioRxiv">
        <title>The Genome of the Zebra Mussel, Dreissena polymorpha: A Resource for Invasive Species Research.</title>
        <authorList>
            <person name="McCartney M.A."/>
            <person name="Auch B."/>
            <person name="Kono T."/>
            <person name="Mallez S."/>
            <person name="Zhang Y."/>
            <person name="Obille A."/>
            <person name="Becker A."/>
            <person name="Abrahante J.E."/>
            <person name="Garbe J."/>
            <person name="Badalamenti J.P."/>
            <person name="Herman A."/>
            <person name="Mangelson H."/>
            <person name="Liachko I."/>
            <person name="Sullivan S."/>
            <person name="Sone E.D."/>
            <person name="Koren S."/>
            <person name="Silverstein K.A.T."/>
            <person name="Beckman K.B."/>
            <person name="Gohl D.M."/>
        </authorList>
    </citation>
    <scope>NUCLEOTIDE SEQUENCE</scope>
    <source>
        <strain evidence="3">Duluth1</strain>
        <tissue evidence="3">Whole animal</tissue>
    </source>
</reference>
<feature type="coiled-coil region" evidence="2">
    <location>
        <begin position="198"/>
        <end position="267"/>
    </location>
</feature>
<sequence>MTISLMQMQRLCTVHIKILRVAEQKRKLISRKKIKGFKSVNEHSNSVFTSPASTKNVQHMSSAEQVTVCDHSCESDSSASLQTEEGGANTIQTCVGLENCRETLTVTNTIETQTEHEDVNDGDIKQWNFNKYLICQQQKRLTKIKYIIKKQTSKNELLQQRHGHYSIKNVNKRDETAKQNKIQLRKTLSENKNLCRRLRLVNDKLTQQRNNVRRLTKEQIDSSQQIVNLQKLLDSERAKKVSAQKSNSKLRNKVAFLKGKISSFKAEGNDKCLSIKNMEKNEKIKQVTNLLCEKDVQLSELTEELNELQASQRKVETRSAKGAFASNVRECVIQLAGLEVATEKVTPVIEVVAETLFDHKFVSRELPNASTVQTIIDEGHFLAKTFIATKIDKCNNWGLHRDGTSRKRKKIIDTSVTLDSGEVMSLGFTSVSSETAASITNVTQTHLSELSELHGAVNQIVDQDYIITSLKKLSFTMSDRAANEKLANKLLNNWRTELLGQCEHENDVASVKNFHCMAHVLLAFHKYACDEIKLFEKGLIEEVGPIGRDSLPRFKSWRKTGTVVERVVRTTSDSFGPGGSYLGLRDKWEAYCATKGVKSRIGNYKDNRFNCLFETEAQIVVHHADFLHVLNTASTLNQKLVSVKADLETPSVMVMLSCLALIFVRVTGPFWNLIVSGTVTYLDVHQHVQKLHAYLHRCAVNPQNIDNDWIDEEHIVVHEDLYLQALNNTDMESPVFICMMKSICSGMLKAVEKQMADFLPNGLFGETPDASTVKSTAFAPLTNLSCEHHFGDLDSSQRRRPNASFHHHSSVQLLKRNRRQLSEWLSGMDEQEKENLWLSARKGGKQLRLKHQAQDRRVHEEIVSLMNSNKKQKTSIDIPDCEEDCDEEEFDNTDQNQLSSLLPDVNSVKVNDYVIIAYQDRWYPGCVNALKEDDQICVNFMTASRQAGVFVWPIRDDKQTVEKKFILDLRTAPECINSGQQWFFPNYEHYKKLFNQYKKLFF</sequence>
<keyword evidence="1" id="KW-0378">Hydrolase</keyword>
<keyword evidence="2" id="KW-0175">Coiled coil</keyword>
<reference evidence="3" key="2">
    <citation type="submission" date="2020-11" db="EMBL/GenBank/DDBJ databases">
        <authorList>
            <person name="McCartney M.A."/>
            <person name="Auch B."/>
            <person name="Kono T."/>
            <person name="Mallez S."/>
            <person name="Becker A."/>
            <person name="Gohl D.M."/>
            <person name="Silverstein K.A.T."/>
            <person name="Koren S."/>
            <person name="Bechman K.B."/>
            <person name="Herman A."/>
            <person name="Abrahante J.E."/>
            <person name="Garbe J."/>
        </authorList>
    </citation>
    <scope>NUCLEOTIDE SEQUENCE</scope>
    <source>
        <strain evidence="3">Duluth1</strain>
        <tissue evidence="3">Whole animal</tissue>
    </source>
</reference>
<name>A0A9D4H065_DREPO</name>
<proteinExistence type="predicted"/>
<keyword evidence="1" id="KW-0540">Nuclease</keyword>
<organism evidence="3 4">
    <name type="scientific">Dreissena polymorpha</name>
    <name type="common">Zebra mussel</name>
    <name type="synonym">Mytilus polymorpha</name>
    <dbReference type="NCBI Taxonomy" id="45954"/>
    <lineage>
        <taxon>Eukaryota</taxon>
        <taxon>Metazoa</taxon>
        <taxon>Spiralia</taxon>
        <taxon>Lophotrochozoa</taxon>
        <taxon>Mollusca</taxon>
        <taxon>Bivalvia</taxon>
        <taxon>Autobranchia</taxon>
        <taxon>Heteroconchia</taxon>
        <taxon>Euheterodonta</taxon>
        <taxon>Imparidentia</taxon>
        <taxon>Neoheterodontei</taxon>
        <taxon>Myida</taxon>
        <taxon>Dreissenoidea</taxon>
        <taxon>Dreissenidae</taxon>
        <taxon>Dreissena</taxon>
    </lineage>
</organism>
<dbReference type="PANTHER" id="PTHR11046">
    <property type="entry name" value="OLIGORIBONUCLEASE, MITOCHONDRIAL"/>
    <property type="match status" value="1"/>
</dbReference>
<accession>A0A9D4H065</accession>
<dbReference type="Proteomes" id="UP000828390">
    <property type="component" value="Unassembled WGS sequence"/>
</dbReference>
<evidence type="ECO:0000256" key="2">
    <source>
        <dbReference type="SAM" id="Coils"/>
    </source>
</evidence>
<comment type="caution">
    <text evidence="3">The sequence shown here is derived from an EMBL/GenBank/DDBJ whole genome shotgun (WGS) entry which is preliminary data.</text>
</comment>
<gene>
    <name evidence="3" type="ORF">DPMN_128826</name>
</gene>
<evidence type="ECO:0000313" key="4">
    <source>
        <dbReference type="Proteomes" id="UP000828390"/>
    </source>
</evidence>
<dbReference type="InterPro" id="IPR022894">
    <property type="entry name" value="Oligoribonuclease"/>
</dbReference>
<dbReference type="PANTHER" id="PTHR11046:SF29">
    <property type="match status" value="1"/>
</dbReference>
<dbReference type="OrthoDB" id="6141694at2759"/>
<protein>
    <submittedName>
        <fullName evidence="3">Uncharacterized protein</fullName>
    </submittedName>
</protein>
<evidence type="ECO:0000313" key="3">
    <source>
        <dbReference type="EMBL" id="KAH3826899.1"/>
    </source>
</evidence>